<dbReference type="InterPro" id="IPR057702">
    <property type="entry name" value="DUF7942"/>
</dbReference>
<evidence type="ECO:0000313" key="2">
    <source>
        <dbReference type="EMBL" id="TQE17836.1"/>
    </source>
</evidence>
<dbReference type="NCBIfam" id="NF046119">
    <property type="entry name" value="memb_SCO4225"/>
    <property type="match status" value="1"/>
</dbReference>
<reference evidence="2 3" key="1">
    <citation type="submission" date="2019-03" db="EMBL/GenBank/DDBJ databases">
        <title>Comparative genomic analyses of the sweetpotato soil rot pathogen, Streptomyces ipomoeae.</title>
        <authorList>
            <person name="Ruschel Soares N."/>
            <person name="Badger J.H."/>
            <person name="Huguet-Tapia J.C."/>
            <person name="Clark C.A."/>
            <person name="Pettis G.S."/>
        </authorList>
    </citation>
    <scope>NUCLEOTIDE SEQUENCE [LARGE SCALE GENOMIC DNA]</scope>
    <source>
        <strain evidence="2 3">88-35</strain>
    </source>
</reference>
<evidence type="ECO:0000313" key="3">
    <source>
        <dbReference type="Proteomes" id="UP000318720"/>
    </source>
</evidence>
<dbReference type="RefSeq" id="WP_009331417.1">
    <property type="nucleotide sequence ID" value="NZ_JARAVA010000596.1"/>
</dbReference>
<organism evidence="2 3">
    <name type="scientific">Streptomyces ipomoeae</name>
    <dbReference type="NCBI Taxonomy" id="103232"/>
    <lineage>
        <taxon>Bacteria</taxon>
        <taxon>Bacillati</taxon>
        <taxon>Actinomycetota</taxon>
        <taxon>Actinomycetes</taxon>
        <taxon>Kitasatosporales</taxon>
        <taxon>Streptomycetaceae</taxon>
        <taxon>Streptomyces</taxon>
    </lineage>
</organism>
<keyword evidence="1" id="KW-0812">Transmembrane</keyword>
<dbReference type="Proteomes" id="UP000318720">
    <property type="component" value="Unassembled WGS sequence"/>
</dbReference>
<sequence length="108" mass="11113">MTGTDTDRSLPRRLRHALSDIVALIYLGVCAALLVWAIVVTVGDSSDESMAGVIPLLATAPASFILFVLPDGGAMLIVAVVLGALVNATLIGLCARALRRGDTANPVS</sequence>
<feature type="transmembrane region" description="Helical" evidence="1">
    <location>
        <begin position="21"/>
        <end position="43"/>
    </location>
</feature>
<keyword evidence="1" id="KW-0472">Membrane</keyword>
<dbReference type="EMBL" id="SPAZ01000334">
    <property type="protein sequence ID" value="TQE17836.1"/>
    <property type="molecule type" value="Genomic_DNA"/>
</dbReference>
<keyword evidence="1" id="KW-1133">Transmembrane helix</keyword>
<accession>A0AAE8VU40</accession>
<comment type="caution">
    <text evidence="2">The sequence shown here is derived from an EMBL/GenBank/DDBJ whole genome shotgun (WGS) entry which is preliminary data.</text>
</comment>
<dbReference type="AlphaFoldDB" id="A0AAE8VU40"/>
<gene>
    <name evidence="2" type="ORF">Sipo8835_41245</name>
</gene>
<dbReference type="Pfam" id="PF25637">
    <property type="entry name" value="DUF7942"/>
    <property type="match status" value="1"/>
</dbReference>
<protein>
    <submittedName>
        <fullName evidence="2">Uncharacterized protein</fullName>
    </submittedName>
</protein>
<proteinExistence type="predicted"/>
<name>A0AAE8VU40_9ACTN</name>
<evidence type="ECO:0000256" key="1">
    <source>
        <dbReference type="SAM" id="Phobius"/>
    </source>
</evidence>
<feature type="transmembrane region" description="Helical" evidence="1">
    <location>
        <begin position="76"/>
        <end position="98"/>
    </location>
</feature>